<evidence type="ECO:0000313" key="5">
    <source>
        <dbReference type="Proteomes" id="UP000326939"/>
    </source>
</evidence>
<evidence type="ECO:0000256" key="2">
    <source>
        <dbReference type="ARBA" id="ARBA00023136"/>
    </source>
</evidence>
<proteinExistence type="predicted"/>
<evidence type="ECO:0000256" key="1">
    <source>
        <dbReference type="ARBA" id="ARBA00004370"/>
    </source>
</evidence>
<dbReference type="InterPro" id="IPR044839">
    <property type="entry name" value="NDR1-like"/>
</dbReference>
<keyword evidence="2" id="KW-0472">Membrane</keyword>
<dbReference type="EMBL" id="VDCV01000014">
    <property type="protein sequence ID" value="KAB5527170.1"/>
    <property type="molecule type" value="Genomic_DNA"/>
</dbReference>
<organism evidence="4 5">
    <name type="scientific">Salix brachista</name>
    <dbReference type="NCBI Taxonomy" id="2182728"/>
    <lineage>
        <taxon>Eukaryota</taxon>
        <taxon>Viridiplantae</taxon>
        <taxon>Streptophyta</taxon>
        <taxon>Embryophyta</taxon>
        <taxon>Tracheophyta</taxon>
        <taxon>Spermatophyta</taxon>
        <taxon>Magnoliopsida</taxon>
        <taxon>eudicotyledons</taxon>
        <taxon>Gunneridae</taxon>
        <taxon>Pentapetalae</taxon>
        <taxon>rosids</taxon>
        <taxon>fabids</taxon>
        <taxon>Malpighiales</taxon>
        <taxon>Salicaceae</taxon>
        <taxon>Saliceae</taxon>
        <taxon>Salix</taxon>
    </lineage>
</organism>
<dbReference type="PANTHER" id="PTHR31234">
    <property type="entry name" value="LATE EMBRYOGENESIS ABUNDANT (LEA) HYDROXYPROLINE-RICH GLYCOPROTEIN FAMILY"/>
    <property type="match status" value="1"/>
</dbReference>
<comment type="subcellular location">
    <subcellularLocation>
        <location evidence="1">Membrane</location>
    </subcellularLocation>
</comment>
<accession>A0A5N5KB57</accession>
<comment type="caution">
    <text evidence="4">The sequence shown here is derived from an EMBL/GenBank/DDBJ whole genome shotgun (WGS) entry which is preliminary data.</text>
</comment>
<dbReference type="AlphaFoldDB" id="A0A5N5KB57"/>
<feature type="region of interest" description="Disordered" evidence="3">
    <location>
        <begin position="90"/>
        <end position="111"/>
    </location>
</feature>
<dbReference type="Proteomes" id="UP000326939">
    <property type="component" value="Chromosome 14"/>
</dbReference>
<feature type="compositionally biased region" description="Polar residues" evidence="3">
    <location>
        <begin position="90"/>
        <end position="107"/>
    </location>
</feature>
<dbReference type="GO" id="GO:0005886">
    <property type="term" value="C:plasma membrane"/>
    <property type="evidence" value="ECO:0007669"/>
    <property type="project" value="TreeGrafter"/>
</dbReference>
<reference evidence="5" key="1">
    <citation type="journal article" date="2019" name="Gigascience">
        <title>De novo genome assembly of the endangered Acer yangbiense, a plant species with extremely small populations endemic to Yunnan Province, China.</title>
        <authorList>
            <person name="Yang J."/>
            <person name="Wariss H.M."/>
            <person name="Tao L."/>
            <person name="Zhang R."/>
            <person name="Yun Q."/>
            <person name="Hollingsworth P."/>
            <person name="Dao Z."/>
            <person name="Luo G."/>
            <person name="Guo H."/>
            <person name="Ma Y."/>
            <person name="Sun W."/>
        </authorList>
    </citation>
    <scope>NUCLEOTIDE SEQUENCE [LARGE SCALE GENOMIC DNA]</scope>
    <source>
        <strain evidence="5">cv. br00</strain>
    </source>
</reference>
<dbReference type="GO" id="GO:0098542">
    <property type="term" value="P:defense response to other organism"/>
    <property type="evidence" value="ECO:0007669"/>
    <property type="project" value="InterPro"/>
</dbReference>
<gene>
    <name evidence="4" type="ORF">DKX38_021017</name>
</gene>
<evidence type="ECO:0000256" key="3">
    <source>
        <dbReference type="SAM" id="MobiDB-lite"/>
    </source>
</evidence>
<name>A0A5N5KB57_9ROSI</name>
<sequence>MTKRQEPSRHVFTCITARVTCKLPQGFNKRQHPILLSSSLSLSILRVTLSSSLHTPDFEISTRNQLDQHYFCHFSIKTEESEFNIIINGRQTNEASSPKTTRLQRPQSPGKICPETATYKEDISASFTPAKEKTVQTLLSSMLMLLNPSLYYRDSPSGNLRVTKKSDGTYLTAKMVARIEVRNPNEKIMYHFGESEVGTTMGDEEVNLGSTSLPKFTQEKGNATSLKTVTSVKSELVEDRIGSAILNQFKNKKLKVKMNVRTRVGITVAGMKTGVLGVEVLCGGVTLKETESGEMPRCVMKILKW</sequence>
<evidence type="ECO:0000313" key="4">
    <source>
        <dbReference type="EMBL" id="KAB5527170.1"/>
    </source>
</evidence>
<keyword evidence="5" id="KW-1185">Reference proteome</keyword>
<dbReference type="PANTHER" id="PTHR31234:SF35">
    <property type="entry name" value="LATE EMBRYOGENESIS ABUNDANT (LEA) HYDROXYPROLINE-RICH GLYCOPROTEIN FAMILY"/>
    <property type="match status" value="1"/>
</dbReference>
<protein>
    <submittedName>
        <fullName evidence="4">Uncharacterized protein</fullName>
    </submittedName>
</protein>